<keyword evidence="2" id="KW-1133">Transmembrane helix</keyword>
<dbReference type="EMBL" id="KZ504273">
    <property type="protein sequence ID" value="PKU62735.1"/>
    <property type="molecule type" value="Genomic_DNA"/>
</dbReference>
<organism evidence="3 4">
    <name type="scientific">Dendrobium catenatum</name>
    <dbReference type="NCBI Taxonomy" id="906689"/>
    <lineage>
        <taxon>Eukaryota</taxon>
        <taxon>Viridiplantae</taxon>
        <taxon>Streptophyta</taxon>
        <taxon>Embryophyta</taxon>
        <taxon>Tracheophyta</taxon>
        <taxon>Spermatophyta</taxon>
        <taxon>Magnoliopsida</taxon>
        <taxon>Liliopsida</taxon>
        <taxon>Asparagales</taxon>
        <taxon>Orchidaceae</taxon>
        <taxon>Epidendroideae</taxon>
        <taxon>Malaxideae</taxon>
        <taxon>Dendrobiinae</taxon>
        <taxon>Dendrobium</taxon>
    </lineage>
</organism>
<evidence type="ECO:0000256" key="1">
    <source>
        <dbReference type="SAM" id="MobiDB-lite"/>
    </source>
</evidence>
<feature type="region of interest" description="Disordered" evidence="1">
    <location>
        <begin position="16"/>
        <end position="47"/>
    </location>
</feature>
<keyword evidence="4" id="KW-1185">Reference proteome</keyword>
<sequence length="165" mass="18958">MHAWGSRSYRTRSLSPLFARSRTEPPASKLSIPSPVRESQETEIPSHSPALGFARWSRARRQPIQPHSQTAATLGADPSIHCPSRTPPRQVYLFPLLLLLLLLLLLFILSTLHFFFFLFFFHCFLPFHVLKIPDGKWMGKFVGNVWIEVALFSSFLARRIKIMTL</sequence>
<keyword evidence="2" id="KW-0472">Membrane</keyword>
<gene>
    <name evidence="3" type="ORF">MA16_Dca028060</name>
</gene>
<feature type="transmembrane region" description="Helical" evidence="2">
    <location>
        <begin position="141"/>
        <end position="157"/>
    </location>
</feature>
<name>A0A2I0VH54_9ASPA</name>
<accession>A0A2I0VH54</accession>
<dbReference type="AlphaFoldDB" id="A0A2I0VH54"/>
<reference evidence="3 4" key="1">
    <citation type="journal article" date="2016" name="Sci. Rep.">
        <title>The Dendrobium catenatum Lindl. genome sequence provides insights into polysaccharide synthase, floral development and adaptive evolution.</title>
        <authorList>
            <person name="Zhang G.Q."/>
            <person name="Xu Q."/>
            <person name="Bian C."/>
            <person name="Tsai W.C."/>
            <person name="Yeh C.M."/>
            <person name="Liu K.W."/>
            <person name="Yoshida K."/>
            <person name="Zhang L.S."/>
            <person name="Chang S.B."/>
            <person name="Chen F."/>
            <person name="Shi Y."/>
            <person name="Su Y.Y."/>
            <person name="Zhang Y.Q."/>
            <person name="Chen L.J."/>
            <person name="Yin Y."/>
            <person name="Lin M."/>
            <person name="Huang H."/>
            <person name="Deng H."/>
            <person name="Wang Z.W."/>
            <person name="Zhu S.L."/>
            <person name="Zhao X."/>
            <person name="Deng C."/>
            <person name="Niu S.C."/>
            <person name="Huang J."/>
            <person name="Wang M."/>
            <person name="Liu G.H."/>
            <person name="Yang H.J."/>
            <person name="Xiao X.J."/>
            <person name="Hsiao Y.Y."/>
            <person name="Wu W.L."/>
            <person name="Chen Y.Y."/>
            <person name="Mitsuda N."/>
            <person name="Ohme-Takagi M."/>
            <person name="Luo Y.B."/>
            <person name="Van de Peer Y."/>
            <person name="Liu Z.J."/>
        </authorList>
    </citation>
    <scope>NUCLEOTIDE SEQUENCE [LARGE SCALE GENOMIC DNA]</scope>
    <source>
        <tissue evidence="3">The whole plant</tissue>
    </source>
</reference>
<keyword evidence="2" id="KW-0812">Transmembrane</keyword>
<evidence type="ECO:0000313" key="3">
    <source>
        <dbReference type="EMBL" id="PKU62735.1"/>
    </source>
</evidence>
<proteinExistence type="predicted"/>
<evidence type="ECO:0000256" key="2">
    <source>
        <dbReference type="SAM" id="Phobius"/>
    </source>
</evidence>
<feature type="transmembrane region" description="Helical" evidence="2">
    <location>
        <begin position="91"/>
        <end position="121"/>
    </location>
</feature>
<dbReference type="Proteomes" id="UP000233837">
    <property type="component" value="Unassembled WGS sequence"/>
</dbReference>
<protein>
    <submittedName>
        <fullName evidence="3">Uncharacterized protein</fullName>
    </submittedName>
</protein>
<reference evidence="3 4" key="2">
    <citation type="journal article" date="2017" name="Nature">
        <title>The Apostasia genome and the evolution of orchids.</title>
        <authorList>
            <person name="Zhang G.Q."/>
            <person name="Liu K.W."/>
            <person name="Li Z."/>
            <person name="Lohaus R."/>
            <person name="Hsiao Y.Y."/>
            <person name="Niu S.C."/>
            <person name="Wang J.Y."/>
            <person name="Lin Y.C."/>
            <person name="Xu Q."/>
            <person name="Chen L.J."/>
            <person name="Yoshida K."/>
            <person name="Fujiwara S."/>
            <person name="Wang Z.W."/>
            <person name="Zhang Y.Q."/>
            <person name="Mitsuda N."/>
            <person name="Wang M."/>
            <person name="Liu G.H."/>
            <person name="Pecoraro L."/>
            <person name="Huang H.X."/>
            <person name="Xiao X.J."/>
            <person name="Lin M."/>
            <person name="Wu X.Y."/>
            <person name="Wu W.L."/>
            <person name="Chen Y.Y."/>
            <person name="Chang S.B."/>
            <person name="Sakamoto S."/>
            <person name="Ohme-Takagi M."/>
            <person name="Yagi M."/>
            <person name="Zeng S.J."/>
            <person name="Shen C.Y."/>
            <person name="Yeh C.M."/>
            <person name="Luo Y.B."/>
            <person name="Tsai W.C."/>
            <person name="Van de Peer Y."/>
            <person name="Liu Z.J."/>
        </authorList>
    </citation>
    <scope>NUCLEOTIDE SEQUENCE [LARGE SCALE GENOMIC DNA]</scope>
    <source>
        <tissue evidence="3">The whole plant</tissue>
    </source>
</reference>
<evidence type="ECO:0000313" key="4">
    <source>
        <dbReference type="Proteomes" id="UP000233837"/>
    </source>
</evidence>